<dbReference type="Gene3D" id="1.10.10.10">
    <property type="entry name" value="Winged helix-like DNA-binding domain superfamily/Winged helix DNA-binding domain"/>
    <property type="match status" value="1"/>
</dbReference>
<reference evidence="2 3" key="1">
    <citation type="submission" date="2022-08" db="EMBL/GenBank/DDBJ databases">
        <authorList>
            <person name="Somphong A."/>
            <person name="Phongsopitanun W."/>
        </authorList>
    </citation>
    <scope>NUCLEOTIDE SEQUENCE [LARGE SCALE GENOMIC DNA]</scope>
    <source>
        <strain evidence="2 3">LP11</strain>
    </source>
</reference>
<dbReference type="InterPro" id="IPR036388">
    <property type="entry name" value="WH-like_DNA-bd_sf"/>
</dbReference>
<evidence type="ECO:0000313" key="2">
    <source>
        <dbReference type="EMBL" id="MCS0599706.1"/>
    </source>
</evidence>
<evidence type="ECO:0000313" key="3">
    <source>
        <dbReference type="Proteomes" id="UP001205612"/>
    </source>
</evidence>
<sequence length="167" mass="18313">MPAPNESTAPVPPWQQTLNHLLWKAAQAMHRTLNDELGELGLTVSQFALAVALDEYAPLSAADLARSQGLTPQTVNTALAQVDRLGWLRRRPHPVHKRVVLLELTEPGHEGVARGRTITDHVVSRITASLGGAEEARSFRDALRRVAEELDGPDTPAVSLWPERTRS</sequence>
<dbReference type="SUPFAM" id="SSF46785">
    <property type="entry name" value="Winged helix' DNA-binding domain"/>
    <property type="match status" value="1"/>
</dbReference>
<organism evidence="2 3">
    <name type="scientific">Streptomyces pyxinicus</name>
    <dbReference type="NCBI Taxonomy" id="2970331"/>
    <lineage>
        <taxon>Bacteria</taxon>
        <taxon>Bacillati</taxon>
        <taxon>Actinomycetota</taxon>
        <taxon>Actinomycetes</taxon>
        <taxon>Kitasatosporales</taxon>
        <taxon>Streptomycetaceae</taxon>
        <taxon>Streptomyces</taxon>
    </lineage>
</organism>
<dbReference type="Proteomes" id="UP001205612">
    <property type="component" value="Unassembled WGS sequence"/>
</dbReference>
<dbReference type="Pfam" id="PF12802">
    <property type="entry name" value="MarR_2"/>
    <property type="match status" value="1"/>
</dbReference>
<feature type="domain" description="HTH marR-type" evidence="1">
    <location>
        <begin position="15"/>
        <end position="148"/>
    </location>
</feature>
<protein>
    <submittedName>
        <fullName evidence="2">MarR family winged helix-turn-helix transcriptional regulator</fullName>
    </submittedName>
</protein>
<gene>
    <name evidence="2" type="ORF">NX794_00385</name>
</gene>
<dbReference type="PANTHER" id="PTHR33164">
    <property type="entry name" value="TRANSCRIPTIONAL REGULATOR, MARR FAMILY"/>
    <property type="match status" value="1"/>
</dbReference>
<dbReference type="SMART" id="SM00347">
    <property type="entry name" value="HTH_MARR"/>
    <property type="match status" value="1"/>
</dbReference>
<proteinExistence type="predicted"/>
<dbReference type="InterPro" id="IPR039422">
    <property type="entry name" value="MarR/SlyA-like"/>
</dbReference>
<dbReference type="PROSITE" id="PS50995">
    <property type="entry name" value="HTH_MARR_2"/>
    <property type="match status" value="1"/>
</dbReference>
<name>A0ABT2ATZ0_9ACTN</name>
<comment type="caution">
    <text evidence="2">The sequence shown here is derived from an EMBL/GenBank/DDBJ whole genome shotgun (WGS) entry which is preliminary data.</text>
</comment>
<dbReference type="PANTHER" id="PTHR33164:SF43">
    <property type="entry name" value="HTH-TYPE TRANSCRIPTIONAL REPRESSOR YETL"/>
    <property type="match status" value="1"/>
</dbReference>
<dbReference type="EMBL" id="JANUGP010000001">
    <property type="protein sequence ID" value="MCS0599706.1"/>
    <property type="molecule type" value="Genomic_DNA"/>
</dbReference>
<keyword evidence="3" id="KW-1185">Reference proteome</keyword>
<accession>A0ABT2ATZ0</accession>
<dbReference type="InterPro" id="IPR000835">
    <property type="entry name" value="HTH_MarR-typ"/>
</dbReference>
<dbReference type="RefSeq" id="WP_258775890.1">
    <property type="nucleotide sequence ID" value="NZ_JANUGP010000001.1"/>
</dbReference>
<evidence type="ECO:0000259" key="1">
    <source>
        <dbReference type="PROSITE" id="PS50995"/>
    </source>
</evidence>
<dbReference type="InterPro" id="IPR036390">
    <property type="entry name" value="WH_DNA-bd_sf"/>
</dbReference>